<feature type="domain" description="BTB" evidence="1">
    <location>
        <begin position="32"/>
        <end position="108"/>
    </location>
</feature>
<organism evidence="2 3">
    <name type="scientific">Heliocybe sulcata</name>
    <dbReference type="NCBI Taxonomy" id="5364"/>
    <lineage>
        <taxon>Eukaryota</taxon>
        <taxon>Fungi</taxon>
        <taxon>Dikarya</taxon>
        <taxon>Basidiomycota</taxon>
        <taxon>Agaricomycotina</taxon>
        <taxon>Agaricomycetes</taxon>
        <taxon>Gloeophyllales</taxon>
        <taxon>Gloeophyllaceae</taxon>
        <taxon>Heliocybe</taxon>
    </lineage>
</organism>
<evidence type="ECO:0000313" key="2">
    <source>
        <dbReference type="EMBL" id="TFK47457.1"/>
    </source>
</evidence>
<dbReference type="AlphaFoldDB" id="A0A5C3MRA3"/>
<name>A0A5C3MRA3_9AGAM</name>
<proteinExistence type="predicted"/>
<evidence type="ECO:0000259" key="1">
    <source>
        <dbReference type="PROSITE" id="PS50097"/>
    </source>
</evidence>
<gene>
    <name evidence="2" type="ORF">OE88DRAFT_1811254</name>
</gene>
<protein>
    <recommendedName>
        <fullName evidence="1">BTB domain-containing protein</fullName>
    </recommendedName>
</protein>
<sequence>MSVSSHSQVATASVGQEGAHIRKHDTLYIQDGNVVLSALDASQVHILFRVHRSMLARLSTVFSDMFVLPASSANEIYEGAPLVQMTDSSADLESLLTVIYHGKTLVLKRLSPGIPNMWDALEAEIEKLWYNWDEIESAGPTDTLDEVLPEPVSAINLARECNIPAILPAAFYHLLRLPFYPAREYYLPTPEGEWDGHEWNEYIYGGGRTASWRSLSGGDHYRLNLGRQRIWNATAGFLDTIHSDSDLCSELHGCKCPRSVIQSFTEQVKDKLYRDHFEFDPLKWLGSCDTRGVDAACPRCCLALQKSIAEFRVTLWDKLPECFEIESPL</sequence>
<dbReference type="EMBL" id="ML213524">
    <property type="protein sequence ID" value="TFK47457.1"/>
    <property type="molecule type" value="Genomic_DNA"/>
</dbReference>
<dbReference type="Pfam" id="PF00651">
    <property type="entry name" value="BTB"/>
    <property type="match status" value="1"/>
</dbReference>
<dbReference type="Proteomes" id="UP000305948">
    <property type="component" value="Unassembled WGS sequence"/>
</dbReference>
<keyword evidence="3" id="KW-1185">Reference proteome</keyword>
<evidence type="ECO:0000313" key="3">
    <source>
        <dbReference type="Proteomes" id="UP000305948"/>
    </source>
</evidence>
<dbReference type="STRING" id="5364.A0A5C3MRA3"/>
<dbReference type="PROSITE" id="PS50097">
    <property type="entry name" value="BTB"/>
    <property type="match status" value="1"/>
</dbReference>
<dbReference type="InterPro" id="IPR000210">
    <property type="entry name" value="BTB/POZ_dom"/>
</dbReference>
<accession>A0A5C3MRA3</accession>
<reference evidence="2 3" key="1">
    <citation type="journal article" date="2019" name="Nat. Ecol. Evol.">
        <title>Megaphylogeny resolves global patterns of mushroom evolution.</title>
        <authorList>
            <person name="Varga T."/>
            <person name="Krizsan K."/>
            <person name="Foldi C."/>
            <person name="Dima B."/>
            <person name="Sanchez-Garcia M."/>
            <person name="Sanchez-Ramirez S."/>
            <person name="Szollosi G.J."/>
            <person name="Szarkandi J.G."/>
            <person name="Papp V."/>
            <person name="Albert L."/>
            <person name="Andreopoulos W."/>
            <person name="Angelini C."/>
            <person name="Antonin V."/>
            <person name="Barry K.W."/>
            <person name="Bougher N.L."/>
            <person name="Buchanan P."/>
            <person name="Buyck B."/>
            <person name="Bense V."/>
            <person name="Catcheside P."/>
            <person name="Chovatia M."/>
            <person name="Cooper J."/>
            <person name="Damon W."/>
            <person name="Desjardin D."/>
            <person name="Finy P."/>
            <person name="Geml J."/>
            <person name="Haridas S."/>
            <person name="Hughes K."/>
            <person name="Justo A."/>
            <person name="Karasinski D."/>
            <person name="Kautmanova I."/>
            <person name="Kiss B."/>
            <person name="Kocsube S."/>
            <person name="Kotiranta H."/>
            <person name="LaButti K.M."/>
            <person name="Lechner B.E."/>
            <person name="Liimatainen K."/>
            <person name="Lipzen A."/>
            <person name="Lukacs Z."/>
            <person name="Mihaltcheva S."/>
            <person name="Morgado L.N."/>
            <person name="Niskanen T."/>
            <person name="Noordeloos M.E."/>
            <person name="Ohm R.A."/>
            <person name="Ortiz-Santana B."/>
            <person name="Ovrebo C."/>
            <person name="Racz N."/>
            <person name="Riley R."/>
            <person name="Savchenko A."/>
            <person name="Shiryaev A."/>
            <person name="Soop K."/>
            <person name="Spirin V."/>
            <person name="Szebenyi C."/>
            <person name="Tomsovsky M."/>
            <person name="Tulloss R.E."/>
            <person name="Uehling J."/>
            <person name="Grigoriev I.V."/>
            <person name="Vagvolgyi C."/>
            <person name="Papp T."/>
            <person name="Martin F.M."/>
            <person name="Miettinen O."/>
            <person name="Hibbett D.S."/>
            <person name="Nagy L.G."/>
        </authorList>
    </citation>
    <scope>NUCLEOTIDE SEQUENCE [LARGE SCALE GENOMIC DNA]</scope>
    <source>
        <strain evidence="2 3">OMC1185</strain>
    </source>
</reference>
<dbReference type="OrthoDB" id="3218112at2759"/>